<keyword evidence="2 5" id="KW-0808">Transferase</keyword>
<dbReference type="InterPro" id="IPR050179">
    <property type="entry name" value="Trans_hexapeptide_repeat"/>
</dbReference>
<reference evidence="5 6" key="1">
    <citation type="submission" date="2019-07" db="EMBL/GenBank/DDBJ databases">
        <title>Whole genome shotgun sequence of Microvirga aerophila NBRC 106136.</title>
        <authorList>
            <person name="Hosoyama A."/>
            <person name="Uohara A."/>
            <person name="Ohji S."/>
            <person name="Ichikawa N."/>
        </authorList>
    </citation>
    <scope>NUCLEOTIDE SEQUENCE [LARGE SCALE GENOMIC DNA]</scope>
    <source>
        <strain evidence="5 6">NBRC 106136</strain>
    </source>
</reference>
<dbReference type="RefSeq" id="WP_114186271.1">
    <property type="nucleotide sequence ID" value="NZ_BJYU01000024.1"/>
</dbReference>
<evidence type="ECO:0000256" key="3">
    <source>
        <dbReference type="ARBA" id="ARBA00022737"/>
    </source>
</evidence>
<keyword evidence="6" id="KW-1185">Reference proteome</keyword>
<protein>
    <submittedName>
        <fullName evidence="5">Acetyltransferase</fullName>
    </submittedName>
</protein>
<keyword evidence="3" id="KW-0677">Repeat</keyword>
<dbReference type="PROSITE" id="PS00101">
    <property type="entry name" value="HEXAPEP_TRANSFERASES"/>
    <property type="match status" value="1"/>
</dbReference>
<dbReference type="Gene3D" id="2.160.10.10">
    <property type="entry name" value="Hexapeptide repeat proteins"/>
    <property type="match status" value="1"/>
</dbReference>
<gene>
    <name evidence="5" type="ORF">MAE02_21730</name>
</gene>
<evidence type="ECO:0000256" key="1">
    <source>
        <dbReference type="ARBA" id="ARBA00007274"/>
    </source>
</evidence>
<evidence type="ECO:0000313" key="6">
    <source>
        <dbReference type="Proteomes" id="UP000321085"/>
    </source>
</evidence>
<dbReference type="InterPro" id="IPR001451">
    <property type="entry name" value="Hexapep"/>
</dbReference>
<dbReference type="AlphaFoldDB" id="A0A512BRM1"/>
<dbReference type="PANTHER" id="PTHR43300:SF11">
    <property type="entry name" value="ACETYLTRANSFERASE RV3034C-RELATED"/>
    <property type="match status" value="1"/>
</dbReference>
<dbReference type="SUPFAM" id="SSF51161">
    <property type="entry name" value="Trimeric LpxA-like enzymes"/>
    <property type="match status" value="1"/>
</dbReference>
<dbReference type="PANTHER" id="PTHR43300">
    <property type="entry name" value="ACETYLTRANSFERASE"/>
    <property type="match status" value="1"/>
</dbReference>
<evidence type="ECO:0000313" key="5">
    <source>
        <dbReference type="EMBL" id="GEO14477.1"/>
    </source>
</evidence>
<dbReference type="CDD" id="cd03349">
    <property type="entry name" value="LbH_XAT"/>
    <property type="match status" value="1"/>
</dbReference>
<dbReference type="EMBL" id="BJYU01000024">
    <property type="protein sequence ID" value="GEO14477.1"/>
    <property type="molecule type" value="Genomic_DNA"/>
</dbReference>
<keyword evidence="4" id="KW-0012">Acyltransferase</keyword>
<dbReference type="InterPro" id="IPR011004">
    <property type="entry name" value="Trimer_LpxA-like_sf"/>
</dbReference>
<dbReference type="Proteomes" id="UP000321085">
    <property type="component" value="Unassembled WGS sequence"/>
</dbReference>
<organism evidence="5 6">
    <name type="scientific">Microvirga aerophila</name>
    <dbReference type="NCBI Taxonomy" id="670291"/>
    <lineage>
        <taxon>Bacteria</taxon>
        <taxon>Pseudomonadati</taxon>
        <taxon>Pseudomonadota</taxon>
        <taxon>Alphaproteobacteria</taxon>
        <taxon>Hyphomicrobiales</taxon>
        <taxon>Methylobacteriaceae</taxon>
        <taxon>Microvirga</taxon>
    </lineage>
</organism>
<dbReference type="GO" id="GO:0016746">
    <property type="term" value="F:acyltransferase activity"/>
    <property type="evidence" value="ECO:0007669"/>
    <property type="project" value="UniProtKB-KW"/>
</dbReference>
<dbReference type="Pfam" id="PF00132">
    <property type="entry name" value="Hexapep"/>
    <property type="match status" value="1"/>
</dbReference>
<evidence type="ECO:0000256" key="2">
    <source>
        <dbReference type="ARBA" id="ARBA00022679"/>
    </source>
</evidence>
<name>A0A512BRM1_9HYPH</name>
<evidence type="ECO:0000256" key="4">
    <source>
        <dbReference type="ARBA" id="ARBA00023315"/>
    </source>
</evidence>
<dbReference type="OrthoDB" id="9815592at2"/>
<proteinExistence type="inferred from homology"/>
<accession>A0A512BRM1</accession>
<sequence length="206" mass="22832">MSLRHRLKNWRNPHNQTKLHLARIAGRHGYDIGEFSYGRPKVRFPESGKKLTIGRYCSIADKVEILLGGNHRTDWGTTYPFSALRDLWPSAPVTEDYHSSRGDVTIGHDVWLGSGAIILSGVTIGHGAVVAAHAVVVKDVPPYGIVGGNPAKLIRHRFDEATVEALLQAAWWDLPREKIATLIPLLQSDRIKELIAAVRVLRARSA</sequence>
<comment type="caution">
    <text evidence="5">The sequence shown here is derived from an EMBL/GenBank/DDBJ whole genome shotgun (WGS) entry which is preliminary data.</text>
</comment>
<dbReference type="InterPro" id="IPR018357">
    <property type="entry name" value="Hexapep_transf_CS"/>
</dbReference>
<comment type="similarity">
    <text evidence="1">Belongs to the transferase hexapeptide repeat family.</text>
</comment>